<dbReference type="InterPro" id="IPR000210">
    <property type="entry name" value="BTB/POZ_dom"/>
</dbReference>
<dbReference type="PANTHER" id="PTHR24410:SF23">
    <property type="entry name" value="BTB DOMAIN-CONTAINING PROTEIN-RELATED"/>
    <property type="match status" value="1"/>
</dbReference>
<dbReference type="Pfam" id="PF00651">
    <property type="entry name" value="BTB"/>
    <property type="match status" value="1"/>
</dbReference>
<dbReference type="EMBL" id="CAGKOT010000004">
    <property type="protein sequence ID" value="CAB5331631.1"/>
    <property type="molecule type" value="Genomic_DNA"/>
</dbReference>
<evidence type="ECO:0000259" key="2">
    <source>
        <dbReference type="PROSITE" id="PS51886"/>
    </source>
</evidence>
<dbReference type="AlphaFoldDB" id="A0A916E0C2"/>
<comment type="caution">
    <text evidence="3">The sequence shown here is derived from an EMBL/GenBank/DDBJ whole genome shotgun (WGS) entry which is preliminary data.</text>
</comment>
<protein>
    <recommendedName>
        <fullName evidence="5">BTB-domain-containing protein</fullName>
    </recommendedName>
</protein>
<dbReference type="PANTHER" id="PTHR24410">
    <property type="entry name" value="HL07962P-RELATED"/>
    <property type="match status" value="1"/>
</dbReference>
<dbReference type="OrthoDB" id="298084at2759"/>
<dbReference type="InterPro" id="IPR051481">
    <property type="entry name" value="BTB-POZ/Galectin-3-binding"/>
</dbReference>
<dbReference type="Pfam" id="PF07534">
    <property type="entry name" value="TLD"/>
    <property type="match status" value="1"/>
</dbReference>
<sequence>MSLQTLSNTLLRDISNLYDKADNYDVKIQVGEDSNLEIFKAHSIILIARSNYFRTAFSNNWAKKEGDLYVYKKPNVSGIVFQIILKYIYTGTIALDAANVENNFIDLLIAADEMNLYELVEHLQQHIISSNHLNNDWIVQNGIKLFNTISLHKGAFPKLEEFCKNIMSQEPKLLIGSSSNKIIGGYNPIKWGGSNKYLNSQNSFIFSFNSYTLNSSTIVLSRIVENSRAIADGEDKNQGFGNGDLFIFGKSCKLTSYSDKIHDSEYFKVDDYEVFQVVKK</sequence>
<gene>
    <name evidence="3" type="ORF">CHRIB12_LOCUS2964</name>
</gene>
<reference evidence="3" key="1">
    <citation type="submission" date="2020-05" db="EMBL/GenBank/DDBJ databases">
        <authorList>
            <person name="Rincon C."/>
            <person name="Sanders R I."/>
            <person name="Robbins C."/>
            <person name="Chaturvedi A."/>
        </authorList>
    </citation>
    <scope>NUCLEOTIDE SEQUENCE</scope>
    <source>
        <strain evidence="3">CHB12</strain>
    </source>
</reference>
<dbReference type="PROSITE" id="PS50097">
    <property type="entry name" value="BTB"/>
    <property type="match status" value="1"/>
</dbReference>
<evidence type="ECO:0000313" key="4">
    <source>
        <dbReference type="Proteomes" id="UP000684084"/>
    </source>
</evidence>
<dbReference type="CDD" id="cd18186">
    <property type="entry name" value="BTB_POZ_ZBTB_KLHL-like"/>
    <property type="match status" value="1"/>
</dbReference>
<evidence type="ECO:0008006" key="5">
    <source>
        <dbReference type="Google" id="ProtNLM"/>
    </source>
</evidence>
<organism evidence="3 4">
    <name type="scientific">Rhizophagus irregularis</name>
    <dbReference type="NCBI Taxonomy" id="588596"/>
    <lineage>
        <taxon>Eukaryota</taxon>
        <taxon>Fungi</taxon>
        <taxon>Fungi incertae sedis</taxon>
        <taxon>Mucoromycota</taxon>
        <taxon>Glomeromycotina</taxon>
        <taxon>Glomeromycetes</taxon>
        <taxon>Glomerales</taxon>
        <taxon>Glomeraceae</taxon>
        <taxon>Rhizophagus</taxon>
    </lineage>
</organism>
<evidence type="ECO:0000313" key="3">
    <source>
        <dbReference type="EMBL" id="CAB5331631.1"/>
    </source>
</evidence>
<name>A0A916E0C2_9GLOM</name>
<evidence type="ECO:0000259" key="1">
    <source>
        <dbReference type="PROSITE" id="PS50097"/>
    </source>
</evidence>
<dbReference type="PROSITE" id="PS51886">
    <property type="entry name" value="TLDC"/>
    <property type="match status" value="1"/>
</dbReference>
<dbReference type="Proteomes" id="UP000684084">
    <property type="component" value="Unassembled WGS sequence"/>
</dbReference>
<feature type="domain" description="TLDc" evidence="2">
    <location>
        <begin position="113"/>
        <end position="278"/>
    </location>
</feature>
<dbReference type="SMART" id="SM00225">
    <property type="entry name" value="BTB"/>
    <property type="match status" value="1"/>
</dbReference>
<dbReference type="InterPro" id="IPR006571">
    <property type="entry name" value="TLDc_dom"/>
</dbReference>
<feature type="domain" description="BTB" evidence="1">
    <location>
        <begin position="24"/>
        <end position="97"/>
    </location>
</feature>
<proteinExistence type="predicted"/>
<accession>A0A916E0C2</accession>